<accession>A0ABS0ILI6</accession>
<organism evidence="2 3">
    <name type="scientific">Hymenobacter jeongseonensis</name>
    <dbReference type="NCBI Taxonomy" id="2791027"/>
    <lineage>
        <taxon>Bacteria</taxon>
        <taxon>Pseudomonadati</taxon>
        <taxon>Bacteroidota</taxon>
        <taxon>Cytophagia</taxon>
        <taxon>Cytophagales</taxon>
        <taxon>Hymenobacteraceae</taxon>
        <taxon>Hymenobacter</taxon>
    </lineage>
</organism>
<gene>
    <name evidence="2" type="ORF">I2I05_17630</name>
</gene>
<proteinExistence type="predicted"/>
<sequence>MKYSYYLLLLLLLAGGQPAWAQSGRDQAEALVAYQQANSSPAGAALRASLSQQSSGFVGDGSFAFGFLRTYAGRYLPIPGLRYHAGLQVLEVQDSVNIEATHLWTAAGLRGFDVGEPDDEAVPVRRFRSRLVKEGSAGVRREFVEVLTAVDAGPLLLSWLYSVALTPTANGHRPLVATLLAGPGTMGNEPLRPLEPTQAAVLRLFGSRADDVRTFATTNQLDYTRPADIARMMDHYNRMVVVK</sequence>
<feature type="chain" id="PRO_5047210564" evidence="1">
    <location>
        <begin position="22"/>
        <end position="243"/>
    </location>
</feature>
<dbReference type="Proteomes" id="UP000597617">
    <property type="component" value="Unassembled WGS sequence"/>
</dbReference>
<dbReference type="RefSeq" id="WP_196283583.1">
    <property type="nucleotide sequence ID" value="NZ_JADQDQ010000010.1"/>
</dbReference>
<name>A0ABS0ILI6_9BACT</name>
<keyword evidence="1" id="KW-0732">Signal</keyword>
<evidence type="ECO:0000313" key="3">
    <source>
        <dbReference type="Proteomes" id="UP000597617"/>
    </source>
</evidence>
<keyword evidence="3" id="KW-1185">Reference proteome</keyword>
<evidence type="ECO:0000313" key="2">
    <source>
        <dbReference type="EMBL" id="MBF9239229.1"/>
    </source>
</evidence>
<comment type="caution">
    <text evidence="2">The sequence shown here is derived from an EMBL/GenBank/DDBJ whole genome shotgun (WGS) entry which is preliminary data.</text>
</comment>
<reference evidence="2 3" key="1">
    <citation type="submission" date="2020-11" db="EMBL/GenBank/DDBJ databases">
        <authorList>
            <person name="Kim M.K."/>
        </authorList>
    </citation>
    <scope>NUCLEOTIDE SEQUENCE [LARGE SCALE GENOMIC DNA]</scope>
    <source>
        <strain evidence="2 3">BT683</strain>
    </source>
</reference>
<evidence type="ECO:0000256" key="1">
    <source>
        <dbReference type="SAM" id="SignalP"/>
    </source>
</evidence>
<dbReference type="EMBL" id="JADQDQ010000010">
    <property type="protein sequence ID" value="MBF9239229.1"/>
    <property type="molecule type" value="Genomic_DNA"/>
</dbReference>
<protein>
    <submittedName>
        <fullName evidence="2">Uncharacterized protein</fullName>
    </submittedName>
</protein>
<feature type="signal peptide" evidence="1">
    <location>
        <begin position="1"/>
        <end position="21"/>
    </location>
</feature>